<dbReference type="GO" id="GO:0003677">
    <property type="term" value="F:DNA binding"/>
    <property type="evidence" value="ECO:0007669"/>
    <property type="project" value="InterPro"/>
</dbReference>
<dbReference type="CDD" id="cd00093">
    <property type="entry name" value="HTH_XRE"/>
    <property type="match status" value="1"/>
</dbReference>
<accession>A0A164H3F4</accession>
<dbReference type="InterPro" id="IPR001387">
    <property type="entry name" value="Cro/C1-type_HTH"/>
</dbReference>
<dbReference type="OrthoDB" id="3420984at2"/>
<reference evidence="2 3" key="1">
    <citation type="submission" date="2016-04" db="EMBL/GenBank/DDBJ databases">
        <authorList>
            <person name="Evans L.H."/>
            <person name="Alamgir A."/>
            <person name="Owens N."/>
            <person name="Weber N.D."/>
            <person name="Virtaneva K."/>
            <person name="Barbian K."/>
            <person name="Babar A."/>
            <person name="Rosenke K."/>
        </authorList>
    </citation>
    <scope>NUCLEOTIDE SEQUENCE [LARGE SCALE GENOMIC DNA]</scope>
    <source>
        <strain evidence="2 3">IFM 0406</strain>
    </source>
</reference>
<proteinExistence type="predicted"/>
<gene>
    <name evidence="2" type="ORF">AWN90_09515</name>
</gene>
<dbReference type="SMART" id="SM00530">
    <property type="entry name" value="HTH_XRE"/>
    <property type="match status" value="1"/>
</dbReference>
<dbReference type="EMBL" id="LWGR01000021">
    <property type="protein sequence ID" value="KZM68168.1"/>
    <property type="molecule type" value="Genomic_DNA"/>
</dbReference>
<dbReference type="InterPro" id="IPR010982">
    <property type="entry name" value="Lambda_DNA-bd_dom_sf"/>
</dbReference>
<dbReference type="SUPFAM" id="SSF47413">
    <property type="entry name" value="lambda repressor-like DNA-binding domains"/>
    <property type="match status" value="1"/>
</dbReference>
<protein>
    <submittedName>
        <fullName evidence="2">Transcriptional regulator</fullName>
    </submittedName>
</protein>
<evidence type="ECO:0000313" key="2">
    <source>
        <dbReference type="EMBL" id="KZM68168.1"/>
    </source>
</evidence>
<dbReference type="Proteomes" id="UP000076512">
    <property type="component" value="Unassembled WGS sequence"/>
</dbReference>
<sequence length="397" mass="43610">MNQETIGDRIKRFRGSAFTQKELAEAAELSVDLVRKLEQNQKLSCSIKTLHKLARALDIDVAELVGKRSGIPSGDLDAGVVAIRQALSPVDDLVGDIDEAEPLSLEEAQKDVTYAWGSYWSGRYEKLSAILPPGITRLRATARHVSIDQVPKANELYAWMLWVSACTLVHLGQTDPAWIAIRQAHEAAQKGNDPFLEATLRGSVGWQLLVQGRYEESRRVVLKAASDLAPQGDVPQQHLAVHGSLILQGATAAGRDQRVSEALDLAQEASEIASRLGIDTNWYECNFGPSQVVMQTTDINVSTERYPEALEVAKTMPNRGAGLTQVSRARHLLDQAAAAARSEQYQRALDLLLTAEQVGGKDWVRYQTLLKSVVSELLAHDRQNPLRDFAHRVGVSA</sequence>
<dbReference type="AlphaFoldDB" id="A0A164H3F4"/>
<organism evidence="2 3">
    <name type="scientific">Nocardia terpenica</name>
    <dbReference type="NCBI Taxonomy" id="455432"/>
    <lineage>
        <taxon>Bacteria</taxon>
        <taxon>Bacillati</taxon>
        <taxon>Actinomycetota</taxon>
        <taxon>Actinomycetes</taxon>
        <taxon>Mycobacteriales</taxon>
        <taxon>Nocardiaceae</taxon>
        <taxon>Nocardia</taxon>
    </lineage>
</organism>
<dbReference type="RefSeq" id="WP_067579531.1">
    <property type="nucleotide sequence ID" value="NZ_JABMCZ010000002.1"/>
</dbReference>
<evidence type="ECO:0000259" key="1">
    <source>
        <dbReference type="PROSITE" id="PS50943"/>
    </source>
</evidence>
<keyword evidence="3" id="KW-1185">Reference proteome</keyword>
<feature type="domain" description="HTH cro/C1-type" evidence="1">
    <location>
        <begin position="19"/>
        <end position="64"/>
    </location>
</feature>
<name>A0A164H3F4_9NOCA</name>
<dbReference type="STRING" id="455432.AWN90_09515"/>
<dbReference type="Pfam" id="PF13443">
    <property type="entry name" value="HTH_26"/>
    <property type="match status" value="1"/>
</dbReference>
<dbReference type="Gene3D" id="1.10.260.40">
    <property type="entry name" value="lambda repressor-like DNA-binding domains"/>
    <property type="match status" value="1"/>
</dbReference>
<evidence type="ECO:0000313" key="3">
    <source>
        <dbReference type="Proteomes" id="UP000076512"/>
    </source>
</evidence>
<dbReference type="PROSITE" id="PS50943">
    <property type="entry name" value="HTH_CROC1"/>
    <property type="match status" value="1"/>
</dbReference>
<comment type="caution">
    <text evidence="2">The sequence shown here is derived from an EMBL/GenBank/DDBJ whole genome shotgun (WGS) entry which is preliminary data.</text>
</comment>
<dbReference type="InterPro" id="IPR011990">
    <property type="entry name" value="TPR-like_helical_dom_sf"/>
</dbReference>
<dbReference type="SUPFAM" id="SSF48452">
    <property type="entry name" value="TPR-like"/>
    <property type="match status" value="1"/>
</dbReference>
<dbReference type="Gene3D" id="1.25.40.10">
    <property type="entry name" value="Tetratricopeptide repeat domain"/>
    <property type="match status" value="1"/>
</dbReference>